<dbReference type="AlphaFoldDB" id="A0A3B0VHU9"/>
<dbReference type="EMBL" id="UOEU01001040">
    <property type="protein sequence ID" value="VAW43158.1"/>
    <property type="molecule type" value="Genomic_DNA"/>
</dbReference>
<accession>A0A3B0VHU9</accession>
<proteinExistence type="predicted"/>
<organism evidence="1">
    <name type="scientific">hydrothermal vent metagenome</name>
    <dbReference type="NCBI Taxonomy" id="652676"/>
    <lineage>
        <taxon>unclassified sequences</taxon>
        <taxon>metagenomes</taxon>
        <taxon>ecological metagenomes</taxon>
    </lineage>
</organism>
<name>A0A3B0VHU9_9ZZZZ</name>
<reference evidence="1" key="1">
    <citation type="submission" date="2018-06" db="EMBL/GenBank/DDBJ databases">
        <authorList>
            <person name="Zhirakovskaya E."/>
        </authorList>
    </citation>
    <scope>NUCLEOTIDE SEQUENCE</scope>
</reference>
<feature type="non-terminal residue" evidence="1">
    <location>
        <position position="1"/>
    </location>
</feature>
<gene>
    <name evidence="1" type="ORF">MNBD_CHLOROFLEXI01-1649</name>
</gene>
<dbReference type="SUPFAM" id="SSF56059">
    <property type="entry name" value="Glutathione synthetase ATP-binding domain-like"/>
    <property type="match status" value="1"/>
</dbReference>
<evidence type="ECO:0000313" key="1">
    <source>
        <dbReference type="EMBL" id="VAW43158.1"/>
    </source>
</evidence>
<protein>
    <submittedName>
        <fullName evidence="1">OrfE protein</fullName>
    </submittedName>
</protein>
<sequence length="157" mass="17689">EQNAHLFDKGETAVIRNHIPWTRTVEERKTVYGGLPIDLIPFMHKYKDQLVLKPNDDYGGHGIVLGWQTNASGWEQAVQHALDTPYIVQERVVIPEEPYPSMVNGRLQIYKRMLDTAPFVFHGNYVDGCLTRLSTDPLLNVSAGGGSTVPTFVVEKR</sequence>